<keyword evidence="4" id="KW-0508">mRNA splicing</keyword>
<feature type="region of interest" description="Disordered" evidence="6">
    <location>
        <begin position="429"/>
        <end position="460"/>
    </location>
</feature>
<feature type="compositionally biased region" description="Basic residues" evidence="6">
    <location>
        <begin position="365"/>
        <end position="380"/>
    </location>
</feature>
<dbReference type="EMBL" id="JAEPRB010000062">
    <property type="protein sequence ID" value="KAG2223350.1"/>
    <property type="molecule type" value="Genomic_DNA"/>
</dbReference>
<dbReference type="GO" id="GO:0000481">
    <property type="term" value="P:maturation of 5S rRNA"/>
    <property type="evidence" value="ECO:0007669"/>
    <property type="project" value="TreeGrafter"/>
</dbReference>
<dbReference type="GO" id="GO:0045292">
    <property type="term" value="P:mRNA cis splicing, via spliceosome"/>
    <property type="evidence" value="ECO:0007669"/>
    <property type="project" value="TreeGrafter"/>
</dbReference>
<feature type="compositionally biased region" description="Basic and acidic residues" evidence="6">
    <location>
        <begin position="35"/>
        <end position="69"/>
    </location>
</feature>
<feature type="compositionally biased region" description="Basic and acidic residues" evidence="6">
    <location>
        <begin position="183"/>
        <end position="195"/>
    </location>
</feature>
<comment type="caution">
    <text evidence="7">The sequence shown here is derived from an EMBL/GenBank/DDBJ whole genome shotgun (WGS) entry which is preliminary data.</text>
</comment>
<accession>A0A8H7S746</accession>
<protein>
    <recommendedName>
        <fullName evidence="9">SART-1 protein</fullName>
    </recommendedName>
</protein>
<feature type="compositionally biased region" description="Basic residues" evidence="6">
    <location>
        <begin position="286"/>
        <end position="302"/>
    </location>
</feature>
<comment type="similarity">
    <text evidence="2">Belongs to the SNU66/SART1 family.</text>
</comment>
<dbReference type="InterPro" id="IPR045347">
    <property type="entry name" value="HIND"/>
</dbReference>
<dbReference type="AlphaFoldDB" id="A0A8H7S746"/>
<feature type="compositionally biased region" description="Low complexity" evidence="6">
    <location>
        <begin position="443"/>
        <end position="460"/>
    </location>
</feature>
<evidence type="ECO:0000256" key="3">
    <source>
        <dbReference type="ARBA" id="ARBA00022664"/>
    </source>
</evidence>
<dbReference type="OrthoDB" id="5583at2759"/>
<feature type="compositionally biased region" description="Basic and acidic residues" evidence="6">
    <location>
        <begin position="752"/>
        <end position="768"/>
    </location>
</feature>
<feature type="region of interest" description="Disordered" evidence="6">
    <location>
        <begin position="475"/>
        <end position="524"/>
    </location>
</feature>
<evidence type="ECO:0000256" key="6">
    <source>
        <dbReference type="SAM" id="MobiDB-lite"/>
    </source>
</evidence>
<evidence type="ECO:0000256" key="1">
    <source>
        <dbReference type="ARBA" id="ARBA00004123"/>
    </source>
</evidence>
<feature type="compositionally biased region" description="Low complexity" evidence="6">
    <location>
        <begin position="497"/>
        <end position="510"/>
    </location>
</feature>
<evidence type="ECO:0000313" key="8">
    <source>
        <dbReference type="Proteomes" id="UP000646827"/>
    </source>
</evidence>
<dbReference type="GO" id="GO:0046540">
    <property type="term" value="C:U4/U6 x U5 tri-snRNP complex"/>
    <property type="evidence" value="ECO:0007669"/>
    <property type="project" value="InterPro"/>
</dbReference>
<proteinExistence type="inferred from homology"/>
<evidence type="ECO:0000256" key="5">
    <source>
        <dbReference type="ARBA" id="ARBA00023242"/>
    </source>
</evidence>
<feature type="region of interest" description="Disordered" evidence="6">
    <location>
        <begin position="717"/>
        <end position="768"/>
    </location>
</feature>
<dbReference type="Proteomes" id="UP000646827">
    <property type="component" value="Unassembled WGS sequence"/>
</dbReference>
<reference evidence="7 8" key="1">
    <citation type="submission" date="2020-12" db="EMBL/GenBank/DDBJ databases">
        <title>Metabolic potential, ecology and presence of endohyphal bacteria is reflected in genomic diversity of Mucoromycotina.</title>
        <authorList>
            <person name="Muszewska A."/>
            <person name="Okrasinska A."/>
            <person name="Steczkiewicz K."/>
            <person name="Drgas O."/>
            <person name="Orlowska M."/>
            <person name="Perlinska-Lenart U."/>
            <person name="Aleksandrzak-Piekarczyk T."/>
            <person name="Szatraj K."/>
            <person name="Zielenkiewicz U."/>
            <person name="Pilsyk S."/>
            <person name="Malc E."/>
            <person name="Mieczkowski P."/>
            <person name="Kruszewska J.S."/>
            <person name="Biernat P."/>
            <person name="Pawlowska J."/>
        </authorList>
    </citation>
    <scope>NUCLEOTIDE SEQUENCE [LARGE SCALE GENOMIC DNA]</scope>
    <source>
        <strain evidence="7 8">CBS 142.35</strain>
    </source>
</reference>
<dbReference type="Pfam" id="PF19252">
    <property type="entry name" value="HIND"/>
    <property type="match status" value="1"/>
</dbReference>
<dbReference type="PANTHER" id="PTHR14152:SF5">
    <property type="entry name" value="U4_U6.U5 TRI-SNRNP-ASSOCIATED PROTEIN 1"/>
    <property type="match status" value="1"/>
</dbReference>
<evidence type="ECO:0000313" key="7">
    <source>
        <dbReference type="EMBL" id="KAG2223350.1"/>
    </source>
</evidence>
<keyword evidence="5" id="KW-0539">Nucleus</keyword>
<gene>
    <name evidence="7" type="ORF">INT45_002845</name>
</gene>
<feature type="region of interest" description="Disordered" evidence="6">
    <location>
        <begin position="567"/>
        <end position="615"/>
    </location>
</feature>
<evidence type="ECO:0000256" key="4">
    <source>
        <dbReference type="ARBA" id="ARBA00023187"/>
    </source>
</evidence>
<feature type="compositionally biased region" description="Acidic residues" evidence="6">
    <location>
        <begin position="165"/>
        <end position="176"/>
    </location>
</feature>
<evidence type="ECO:0008006" key="9">
    <source>
        <dbReference type="Google" id="ProtNLM"/>
    </source>
</evidence>
<evidence type="ECO:0000256" key="2">
    <source>
        <dbReference type="ARBA" id="ARBA00006076"/>
    </source>
</evidence>
<keyword evidence="8" id="KW-1185">Reference proteome</keyword>
<dbReference type="PANTHER" id="PTHR14152">
    <property type="entry name" value="SQUAMOUS CELL CARCINOMA ANTIGEN RECOGNISED BY CYTOTOXIC T LYMPHOCYTES"/>
    <property type="match status" value="1"/>
</dbReference>
<feature type="compositionally biased region" description="Low complexity" evidence="6">
    <location>
        <begin position="736"/>
        <end position="746"/>
    </location>
</feature>
<feature type="region of interest" description="Disordered" evidence="6">
    <location>
        <begin position="161"/>
        <end position="259"/>
    </location>
</feature>
<feature type="region of interest" description="Disordered" evidence="6">
    <location>
        <begin position="277"/>
        <end position="412"/>
    </location>
</feature>
<name>A0A8H7S746_9FUNG</name>
<dbReference type="Pfam" id="PF03343">
    <property type="entry name" value="SART-1"/>
    <property type="match status" value="1"/>
</dbReference>
<sequence length="768" mass="87691">MAESISLEETNAIRAKLGLPTLGGGGSGDESEEQVIDRDQEAFENYQKQKEQEKKTKESEEIKARIEKSKNRKKDRAKLQGKGLGEADNNNDDSALDWIRKSRKRQKELAKKREREQAEMDQSFVSQAAEYNASDLSGLKVGHDISEFAEGGETILTLKDRGILEEQEGDDHDAQEELTNVNLEDKERLQKNLENKKKKPGYNPYDDEEFILGGKKKSLLPQYDEDTGPQGFQIGQKGRIEQEENKKIERESLSVSEKLKAQTLSYQKMQDIKDYYTQDEVNLGFKKPKKKKKKDKLRKRVKKQEDDQDNNNDDSTQSKTTTTTTTTNGNDNKQQPKEQQLPKSRIIDTDTSFVDDDDLQMALARTRRAANRQREKKTKKLTPEEIARSIAAERSQENTQEESTQEDSEKEGGLVLSEMSEFVNSIGTEAVFTPREPARSVREAQAQAAEAEAQAEAAAAAVAAQATEQSIQEISTATTIQDVPEEGEEQDTHMEQPTESALSSTTPAPTTEEEKTAIMEEPLVSGGMAATLSLLNQKGFISTPTKEQVERDRILSKRMRWIAEQKKLEAQREREREQEKLRQRERDHNSMRNSSRMDRDRAREREREREREKEIEEREDMREYMKRMEEYKPDVKLEYFDEHGHQMNTKEAFRFMSHKFHGKTSGKTKTEKRMAKLEEELKLNMMSNNDTPLNLATKLLERQQRTGNAHVVLSVGNRGVAAPSTSEMVASELAEPSSSPSSSTTKKSIKRGRVDDDHNDEPSDKKRK</sequence>
<feature type="compositionally biased region" description="Basic and acidic residues" evidence="6">
    <location>
        <begin position="238"/>
        <end position="259"/>
    </location>
</feature>
<feature type="compositionally biased region" description="Acidic residues" evidence="6">
    <location>
        <begin position="399"/>
        <end position="409"/>
    </location>
</feature>
<dbReference type="InterPro" id="IPR005011">
    <property type="entry name" value="SNU66/SART1"/>
</dbReference>
<keyword evidence="3" id="KW-0507">mRNA processing</keyword>
<feature type="compositionally biased region" description="Low complexity" evidence="6">
    <location>
        <begin position="313"/>
        <end position="333"/>
    </location>
</feature>
<organism evidence="7 8">
    <name type="scientific">Circinella minor</name>
    <dbReference type="NCBI Taxonomy" id="1195481"/>
    <lineage>
        <taxon>Eukaryota</taxon>
        <taxon>Fungi</taxon>
        <taxon>Fungi incertae sedis</taxon>
        <taxon>Mucoromycota</taxon>
        <taxon>Mucoromycotina</taxon>
        <taxon>Mucoromycetes</taxon>
        <taxon>Mucorales</taxon>
        <taxon>Lichtheimiaceae</taxon>
        <taxon>Circinella</taxon>
    </lineage>
</organism>
<feature type="region of interest" description="Disordered" evidence="6">
    <location>
        <begin position="16"/>
        <end position="99"/>
    </location>
</feature>
<comment type="subcellular location">
    <subcellularLocation>
        <location evidence="1">Nucleus</location>
    </subcellularLocation>
</comment>